<keyword evidence="5" id="KW-0732">Signal</keyword>
<dbReference type="Proteomes" id="UP000590740">
    <property type="component" value="Unassembled WGS sequence"/>
</dbReference>
<dbReference type="EMBL" id="JACHIG010000001">
    <property type="protein sequence ID" value="MBB5031038.1"/>
    <property type="molecule type" value="Genomic_DNA"/>
</dbReference>
<dbReference type="Pfam" id="PF00884">
    <property type="entry name" value="Sulfatase"/>
    <property type="match status" value="1"/>
</dbReference>
<dbReference type="InterPro" id="IPR017850">
    <property type="entry name" value="Alkaline_phosphatase_core_sf"/>
</dbReference>
<accession>A0A7W8DIG9</accession>
<protein>
    <submittedName>
        <fullName evidence="7">Arylsulfatase A-like enzyme</fullName>
    </submittedName>
</protein>
<dbReference type="SUPFAM" id="SSF53649">
    <property type="entry name" value="Alkaline phosphatase-like"/>
    <property type="match status" value="1"/>
</dbReference>
<evidence type="ECO:0000313" key="7">
    <source>
        <dbReference type="EMBL" id="MBB5031038.1"/>
    </source>
</evidence>
<evidence type="ECO:0000259" key="6">
    <source>
        <dbReference type="Pfam" id="PF00884"/>
    </source>
</evidence>
<dbReference type="Gene3D" id="3.40.720.10">
    <property type="entry name" value="Alkaline Phosphatase, subunit A"/>
    <property type="match status" value="1"/>
</dbReference>
<comment type="caution">
    <text evidence="7">The sequence shown here is derived from an EMBL/GenBank/DDBJ whole genome shotgun (WGS) entry which is preliminary data.</text>
</comment>
<dbReference type="GO" id="GO:0046872">
    <property type="term" value="F:metal ion binding"/>
    <property type="evidence" value="ECO:0007669"/>
    <property type="project" value="UniProtKB-KW"/>
</dbReference>
<keyword evidence="4" id="KW-0106">Calcium</keyword>
<keyword evidence="3" id="KW-0378">Hydrolase</keyword>
<feature type="chain" id="PRO_5031299654" evidence="5">
    <location>
        <begin position="21"/>
        <end position="511"/>
    </location>
</feature>
<evidence type="ECO:0000256" key="4">
    <source>
        <dbReference type="ARBA" id="ARBA00022837"/>
    </source>
</evidence>
<sequence>MKSPGLIFALITLWCGSMQAADRPNVLLILADDLGYGDVRCYNEQSKVPTPNIDKLARDGMRFTDAHSPATVCTPSRYSLMTGQMAFRVPNGGTVFQGAGGPSLIAPGRLTLPAMLKKQGYATAAVGKWHVGLTFRDSLGEAIHKGAKEEIKRIDFTRRIEGGPLDHGFECFFGTACCPTTDWLYAFIDGDHIPVPPQGPLDRSKLPKHPYANDCRAGVIAPDFPMEEVDLLFLKKSREFMQEHVNRAPKKPFFLFHATQAVHLPSFAAPEFQNKTKAGPHGDFIAELDHIVGELLKELEKLGIADKTLVLLSSDNGPETTSVAHMRADYAHDGARPWRGMKRDAWEGGHRVPLIVRWPGHVKGGSTSDQIVCLTDVMATLAAITGAELPPNAAEDSFNLQPVLESKATAAVRPYLLMQAFAGARTLSIRRGNWKYIDHRGSGGNNYASFELKRYKLTESAPEAEGQLYDLANDPGETNNLYLKRPEIVAELKALLEQSKREGRSTSPPPP</sequence>
<keyword evidence="8" id="KW-1185">Reference proteome</keyword>
<name>A0A7W8DIG9_9BACT</name>
<evidence type="ECO:0000256" key="3">
    <source>
        <dbReference type="ARBA" id="ARBA00022801"/>
    </source>
</evidence>
<keyword evidence="2" id="KW-0479">Metal-binding</keyword>
<dbReference type="PANTHER" id="PTHR42693:SF53">
    <property type="entry name" value="ENDO-4-O-SULFATASE"/>
    <property type="match status" value="1"/>
</dbReference>
<comment type="similarity">
    <text evidence="1">Belongs to the sulfatase family.</text>
</comment>
<proteinExistence type="inferred from homology"/>
<feature type="domain" description="Sulfatase N-terminal" evidence="6">
    <location>
        <begin position="24"/>
        <end position="386"/>
    </location>
</feature>
<dbReference type="InterPro" id="IPR024607">
    <property type="entry name" value="Sulfatase_CS"/>
</dbReference>
<dbReference type="PANTHER" id="PTHR42693">
    <property type="entry name" value="ARYLSULFATASE FAMILY MEMBER"/>
    <property type="match status" value="1"/>
</dbReference>
<dbReference type="Gene3D" id="3.30.1120.10">
    <property type="match status" value="1"/>
</dbReference>
<reference evidence="7 8" key="1">
    <citation type="submission" date="2020-08" db="EMBL/GenBank/DDBJ databases">
        <title>Genomic Encyclopedia of Type Strains, Phase IV (KMG-IV): sequencing the most valuable type-strain genomes for metagenomic binning, comparative biology and taxonomic classification.</title>
        <authorList>
            <person name="Goeker M."/>
        </authorList>
    </citation>
    <scope>NUCLEOTIDE SEQUENCE [LARGE SCALE GENOMIC DNA]</scope>
    <source>
        <strain evidence="7 8">DSM 12252</strain>
    </source>
</reference>
<dbReference type="InterPro" id="IPR050738">
    <property type="entry name" value="Sulfatase"/>
</dbReference>
<evidence type="ECO:0000256" key="1">
    <source>
        <dbReference type="ARBA" id="ARBA00008779"/>
    </source>
</evidence>
<dbReference type="AlphaFoldDB" id="A0A7W8DIG9"/>
<dbReference type="GO" id="GO:0004065">
    <property type="term" value="F:arylsulfatase activity"/>
    <property type="evidence" value="ECO:0007669"/>
    <property type="project" value="TreeGrafter"/>
</dbReference>
<evidence type="ECO:0000313" key="8">
    <source>
        <dbReference type="Proteomes" id="UP000590740"/>
    </source>
</evidence>
<feature type="signal peptide" evidence="5">
    <location>
        <begin position="1"/>
        <end position="20"/>
    </location>
</feature>
<evidence type="ECO:0000256" key="5">
    <source>
        <dbReference type="SAM" id="SignalP"/>
    </source>
</evidence>
<organism evidence="7 8">
    <name type="scientific">Prosthecobacter vanneervenii</name>
    <dbReference type="NCBI Taxonomy" id="48466"/>
    <lineage>
        <taxon>Bacteria</taxon>
        <taxon>Pseudomonadati</taxon>
        <taxon>Verrucomicrobiota</taxon>
        <taxon>Verrucomicrobiia</taxon>
        <taxon>Verrucomicrobiales</taxon>
        <taxon>Verrucomicrobiaceae</taxon>
        <taxon>Prosthecobacter</taxon>
    </lineage>
</organism>
<evidence type="ECO:0000256" key="2">
    <source>
        <dbReference type="ARBA" id="ARBA00022723"/>
    </source>
</evidence>
<gene>
    <name evidence="7" type="ORF">HNQ65_000592</name>
</gene>
<dbReference type="PROSITE" id="PS00149">
    <property type="entry name" value="SULFATASE_2"/>
    <property type="match status" value="1"/>
</dbReference>
<dbReference type="CDD" id="cd16143">
    <property type="entry name" value="ARS_like"/>
    <property type="match status" value="1"/>
</dbReference>
<dbReference type="RefSeq" id="WP_184337980.1">
    <property type="nucleotide sequence ID" value="NZ_JACHIG010000001.1"/>
</dbReference>
<dbReference type="InterPro" id="IPR000917">
    <property type="entry name" value="Sulfatase_N"/>
</dbReference>